<accession>A0A7W8ZVG9</accession>
<dbReference type="GO" id="GO:0046872">
    <property type="term" value="F:metal ion binding"/>
    <property type="evidence" value="ECO:0007669"/>
    <property type="project" value="InterPro"/>
</dbReference>
<protein>
    <submittedName>
        <fullName evidence="3">Putative ATP-grasp superfamily ATP-dependent carboligase</fullName>
    </submittedName>
</protein>
<dbReference type="SUPFAM" id="SSF56059">
    <property type="entry name" value="Glutathione synthetase ATP-binding domain-like"/>
    <property type="match status" value="1"/>
</dbReference>
<comment type="caution">
    <text evidence="3">The sequence shown here is derived from an EMBL/GenBank/DDBJ whole genome shotgun (WGS) entry which is preliminary data.</text>
</comment>
<evidence type="ECO:0000259" key="2">
    <source>
        <dbReference type="PROSITE" id="PS50975"/>
    </source>
</evidence>
<dbReference type="Pfam" id="PF02655">
    <property type="entry name" value="ATP-grasp_3"/>
    <property type="match status" value="1"/>
</dbReference>
<dbReference type="InterPro" id="IPR003806">
    <property type="entry name" value="ATP-grasp_PylC-type"/>
</dbReference>
<dbReference type="InterPro" id="IPR011761">
    <property type="entry name" value="ATP-grasp"/>
</dbReference>
<dbReference type="PROSITE" id="PS50975">
    <property type="entry name" value="ATP_GRASP"/>
    <property type="match status" value="1"/>
</dbReference>
<proteinExistence type="predicted"/>
<keyword evidence="1" id="KW-0547">Nucleotide-binding</keyword>
<keyword evidence="1" id="KW-0067">ATP-binding</keyword>
<dbReference type="AlphaFoldDB" id="A0A7W8ZVG9"/>
<dbReference type="Gene3D" id="3.30.470.20">
    <property type="entry name" value="ATP-grasp fold, B domain"/>
    <property type="match status" value="1"/>
</dbReference>
<dbReference type="Proteomes" id="UP000561726">
    <property type="component" value="Unassembled WGS sequence"/>
</dbReference>
<evidence type="ECO:0000313" key="3">
    <source>
        <dbReference type="EMBL" id="MBB5640740.1"/>
    </source>
</evidence>
<evidence type="ECO:0000256" key="1">
    <source>
        <dbReference type="PROSITE-ProRule" id="PRU00409"/>
    </source>
</evidence>
<dbReference type="EMBL" id="JACHBQ010000001">
    <property type="protein sequence ID" value="MBB5640740.1"/>
    <property type="molecule type" value="Genomic_DNA"/>
</dbReference>
<reference evidence="3 4" key="1">
    <citation type="submission" date="2020-08" db="EMBL/GenBank/DDBJ databases">
        <title>Sequencing the genomes of 1000 actinobacteria strains.</title>
        <authorList>
            <person name="Klenk H.-P."/>
        </authorList>
    </citation>
    <scope>NUCLEOTIDE SEQUENCE [LARGE SCALE GENOMIC DNA]</scope>
    <source>
        <strain evidence="3 4">DSM 21065</strain>
    </source>
</reference>
<keyword evidence="3" id="KW-0436">Ligase</keyword>
<name>A0A7W8ZVG9_9MICO</name>
<feature type="domain" description="ATP-grasp" evidence="2">
    <location>
        <begin position="201"/>
        <end position="405"/>
    </location>
</feature>
<dbReference type="GO" id="GO:0016874">
    <property type="term" value="F:ligase activity"/>
    <property type="evidence" value="ECO:0007669"/>
    <property type="project" value="UniProtKB-KW"/>
</dbReference>
<organism evidence="3 4">
    <name type="scientific">Cryobacterium roopkundense</name>
    <dbReference type="NCBI Taxonomy" id="1001240"/>
    <lineage>
        <taxon>Bacteria</taxon>
        <taxon>Bacillati</taxon>
        <taxon>Actinomycetota</taxon>
        <taxon>Actinomycetes</taxon>
        <taxon>Micrococcales</taxon>
        <taxon>Microbacteriaceae</taxon>
        <taxon>Cryobacterium</taxon>
    </lineage>
</organism>
<sequence length="471" mass="50029">MAPTGLHVDAFHGVIRTVSAATRSDTAHLGTVVGHAPGGLIIALSTSAVFGDASLLRTFWCTDPGGIDSGIQGHLYTSPDDIFIIRMPHDSSAAIDHLSRCLDVNAGIWAALTGISLATSQSRMVLTADHAADTAVSLPGDMSWHVGTLSDAAAAHYRAGSASLLAFVLDEEFARTLGVLDDPLASQARATSVLMDKNNAMEVLRSSGVPIPRTLTLTRNEWRARHLEDLPSSGRYVFKPAGGAAGIGVYFHPGSGSGVRDIDHHLNVLARTGGVPRRFQVQEFLAGTPHGVSAYLPGDGTAHILEAHKQVVDSAGRCIGARWTPAIENSQLAAVQAIYDRLTCNSTLALAGLVCLDLIDGRVIEVNPRVTACAPIAHLLQREPQISAYRGSGFGISQIDVHTHVRVPVDSVNDGRLRALVEKVQSDYGVLALPQGLNPVGPCRFVFVNDDSSGTAQRFFLREIHRLAHSD</sequence>
<dbReference type="GO" id="GO:0005524">
    <property type="term" value="F:ATP binding"/>
    <property type="evidence" value="ECO:0007669"/>
    <property type="project" value="UniProtKB-UniRule"/>
</dbReference>
<evidence type="ECO:0000313" key="4">
    <source>
        <dbReference type="Proteomes" id="UP000561726"/>
    </source>
</evidence>
<gene>
    <name evidence="3" type="ORF">BJ997_001288</name>
</gene>